<proteinExistence type="predicted"/>
<dbReference type="AlphaFoldDB" id="A0AAW1NN06"/>
<protein>
    <submittedName>
        <fullName evidence="1">Uncharacterized protein</fullName>
    </submittedName>
</protein>
<name>A0AAW1NN06_9CHLO</name>
<dbReference type="Proteomes" id="UP001465755">
    <property type="component" value="Unassembled WGS sequence"/>
</dbReference>
<organism evidence="1 2">
    <name type="scientific">Symbiochloris irregularis</name>
    <dbReference type="NCBI Taxonomy" id="706552"/>
    <lineage>
        <taxon>Eukaryota</taxon>
        <taxon>Viridiplantae</taxon>
        <taxon>Chlorophyta</taxon>
        <taxon>core chlorophytes</taxon>
        <taxon>Trebouxiophyceae</taxon>
        <taxon>Trebouxiales</taxon>
        <taxon>Trebouxiaceae</taxon>
        <taxon>Symbiochloris</taxon>
    </lineage>
</organism>
<sequence>MTLVQVKALVGEELSNAAKNGPKQFEAKASNAQCDDVFGGFYKGLRYGGCLELCDGLKFTYDKASKELKISGMYSMSK</sequence>
<accession>A0AAW1NN06</accession>
<gene>
    <name evidence="1" type="ORF">WJX73_001004</name>
</gene>
<evidence type="ECO:0000313" key="1">
    <source>
        <dbReference type="EMBL" id="KAK9792260.1"/>
    </source>
</evidence>
<evidence type="ECO:0000313" key="2">
    <source>
        <dbReference type="Proteomes" id="UP001465755"/>
    </source>
</evidence>
<keyword evidence="2" id="KW-1185">Reference proteome</keyword>
<reference evidence="1 2" key="1">
    <citation type="journal article" date="2024" name="Nat. Commun.">
        <title>Phylogenomics reveals the evolutionary origins of lichenization in chlorophyte algae.</title>
        <authorList>
            <person name="Puginier C."/>
            <person name="Libourel C."/>
            <person name="Otte J."/>
            <person name="Skaloud P."/>
            <person name="Haon M."/>
            <person name="Grisel S."/>
            <person name="Petersen M."/>
            <person name="Berrin J.G."/>
            <person name="Delaux P.M."/>
            <person name="Dal Grande F."/>
            <person name="Keller J."/>
        </authorList>
    </citation>
    <scope>NUCLEOTIDE SEQUENCE [LARGE SCALE GENOMIC DNA]</scope>
    <source>
        <strain evidence="1 2">SAG 2036</strain>
    </source>
</reference>
<comment type="caution">
    <text evidence="1">The sequence shown here is derived from an EMBL/GenBank/DDBJ whole genome shotgun (WGS) entry which is preliminary data.</text>
</comment>
<dbReference type="EMBL" id="JALJOQ010000165">
    <property type="protein sequence ID" value="KAK9792260.1"/>
    <property type="molecule type" value="Genomic_DNA"/>
</dbReference>